<dbReference type="EMBL" id="JACHLP010000002">
    <property type="protein sequence ID" value="MBB4842637.1"/>
    <property type="molecule type" value="Genomic_DNA"/>
</dbReference>
<dbReference type="PROSITE" id="PS51257">
    <property type="entry name" value="PROKAR_LIPOPROTEIN"/>
    <property type="match status" value="1"/>
</dbReference>
<evidence type="ECO:0000256" key="1">
    <source>
        <dbReference type="SAM" id="SignalP"/>
    </source>
</evidence>
<protein>
    <recommendedName>
        <fullName evidence="4">Lipoprotein</fullName>
    </recommendedName>
</protein>
<evidence type="ECO:0000313" key="2">
    <source>
        <dbReference type="EMBL" id="MBB4842637.1"/>
    </source>
</evidence>
<dbReference type="RefSeq" id="WP_184297121.1">
    <property type="nucleotide sequence ID" value="NZ_JACHLP010000002.1"/>
</dbReference>
<accession>A0A840LBC0</accession>
<gene>
    <name evidence="2" type="ORF">HNP55_001152</name>
</gene>
<evidence type="ECO:0000313" key="3">
    <source>
        <dbReference type="Proteomes" id="UP000562027"/>
    </source>
</evidence>
<keyword evidence="3" id="KW-1185">Reference proteome</keyword>
<proteinExistence type="predicted"/>
<keyword evidence="1" id="KW-0732">Signal</keyword>
<sequence>MTTMMKKLSVVTLLTTAVSALTGCSAAVVKLNLRGGENASYYAENKTPRNLYAVQVVGLTNFAYFDSDQAANDWRPSLADPRSVPNFGGDSFFADTGHKVPEEVLVSWREESSPGGKENTGELKGPYRIKMRERIPAEVLRLARKHGFRVSIAVLTGELPIRLNWQLERFHRDVVPTRTENLCMGGDWFTDPNDKVTWHHHPENRFPIWPHCKLP</sequence>
<comment type="caution">
    <text evidence="2">The sequence shown here is derived from an EMBL/GenBank/DDBJ whole genome shotgun (WGS) entry which is preliminary data.</text>
</comment>
<name>A0A840LBC0_9BURK</name>
<evidence type="ECO:0008006" key="4">
    <source>
        <dbReference type="Google" id="ProtNLM"/>
    </source>
</evidence>
<reference evidence="2 3" key="1">
    <citation type="submission" date="2020-08" db="EMBL/GenBank/DDBJ databases">
        <title>Functional genomics of gut bacteria from endangered species of beetles.</title>
        <authorList>
            <person name="Carlos-Shanley C."/>
        </authorList>
    </citation>
    <scope>NUCLEOTIDE SEQUENCE [LARGE SCALE GENOMIC DNA]</scope>
    <source>
        <strain evidence="2 3">S00239</strain>
    </source>
</reference>
<feature type="chain" id="PRO_5032900650" description="Lipoprotein" evidence="1">
    <location>
        <begin position="23"/>
        <end position="215"/>
    </location>
</feature>
<organism evidence="2 3">
    <name type="scientific">Roseateles oligotrophus</name>
    <dbReference type="NCBI Taxonomy" id="1769250"/>
    <lineage>
        <taxon>Bacteria</taxon>
        <taxon>Pseudomonadati</taxon>
        <taxon>Pseudomonadota</taxon>
        <taxon>Betaproteobacteria</taxon>
        <taxon>Burkholderiales</taxon>
        <taxon>Sphaerotilaceae</taxon>
        <taxon>Roseateles</taxon>
    </lineage>
</organism>
<feature type="signal peptide" evidence="1">
    <location>
        <begin position="1"/>
        <end position="22"/>
    </location>
</feature>
<dbReference type="AlphaFoldDB" id="A0A840LBC0"/>
<dbReference type="Proteomes" id="UP000562027">
    <property type="component" value="Unassembled WGS sequence"/>
</dbReference>